<dbReference type="Proteomes" id="UP000394068">
    <property type="component" value="Unassembled WGS sequence"/>
</dbReference>
<protein>
    <submittedName>
        <fullName evidence="5">Sortase A</fullName>
    </submittedName>
</protein>
<sequence length="252" mass="28093">MTRRRTRKERRKSASSKFRTLFATFLLILGLGLLFNKTIRNTIIAWNSNKYQVQHVSQQTIKKNQQAESTFDFNSVKAVSTDTVLQAQMAAQKLPAIGGIAIPDVDINLPIFKGLGNTELIYGAGTMKEEQVMGGENNYSLASHHIFGMAGSSHMLFSPLERAKVGMPIYVTDKEKIYQYDIVSVETIAPDRIDVLNNTPGTKEITLITCTDAEATQRICVKGILKREMPYKGAPDSVMKAFNHSYNQVAIE</sequence>
<dbReference type="InterPro" id="IPR005754">
    <property type="entry name" value="Sortase"/>
</dbReference>
<keyword evidence="3" id="KW-0788">Thiol protease</keyword>
<dbReference type="NCBIfam" id="TIGR01076">
    <property type="entry name" value="sortase_fam"/>
    <property type="match status" value="1"/>
</dbReference>
<dbReference type="GO" id="GO:0006508">
    <property type="term" value="P:proteolysis"/>
    <property type="evidence" value="ECO:0007669"/>
    <property type="project" value="UniProtKB-KW"/>
</dbReference>
<accession>A0A4U9XM07</accession>
<feature type="active site" description="Acyl-thioester intermediate" evidence="4">
    <location>
        <position position="210"/>
    </location>
</feature>
<keyword evidence="2" id="KW-0378">Hydrolase</keyword>
<dbReference type="EMBL" id="CABEHT010000001">
    <property type="protein sequence ID" value="VTS14423.1"/>
    <property type="molecule type" value="Genomic_DNA"/>
</dbReference>
<evidence type="ECO:0000256" key="1">
    <source>
        <dbReference type="ARBA" id="ARBA00022670"/>
    </source>
</evidence>
<evidence type="ECO:0000313" key="5">
    <source>
        <dbReference type="EMBL" id="VTS14423.1"/>
    </source>
</evidence>
<gene>
    <name evidence="5" type="primary">srtA</name>
    <name evidence="5" type="ORF">NCTC5386_01222</name>
</gene>
<organism evidence="5 6">
    <name type="scientific">Streptococcus pseudoporcinus</name>
    <dbReference type="NCBI Taxonomy" id="361101"/>
    <lineage>
        <taxon>Bacteria</taxon>
        <taxon>Bacillati</taxon>
        <taxon>Bacillota</taxon>
        <taxon>Bacilli</taxon>
        <taxon>Lactobacillales</taxon>
        <taxon>Streptococcaceae</taxon>
        <taxon>Streptococcus</taxon>
    </lineage>
</organism>
<dbReference type="AlphaFoldDB" id="A0A4U9XM07"/>
<feature type="active site" description="Proton donor/acceptor" evidence="4">
    <location>
        <position position="144"/>
    </location>
</feature>
<dbReference type="Gene3D" id="2.40.260.10">
    <property type="entry name" value="Sortase"/>
    <property type="match status" value="1"/>
</dbReference>
<dbReference type="RefSeq" id="WP_077323366.1">
    <property type="nucleotide sequence ID" value="NZ_CABEHT010000001.1"/>
</dbReference>
<dbReference type="Pfam" id="PF04203">
    <property type="entry name" value="Sortase"/>
    <property type="match status" value="1"/>
</dbReference>
<dbReference type="GO" id="GO:0008234">
    <property type="term" value="F:cysteine-type peptidase activity"/>
    <property type="evidence" value="ECO:0007669"/>
    <property type="project" value="UniProtKB-KW"/>
</dbReference>
<keyword evidence="1" id="KW-0645">Protease</keyword>
<evidence type="ECO:0000256" key="3">
    <source>
        <dbReference type="ARBA" id="ARBA00022807"/>
    </source>
</evidence>
<dbReference type="InterPro" id="IPR042007">
    <property type="entry name" value="Sortase_A"/>
</dbReference>
<dbReference type="CDD" id="cd06165">
    <property type="entry name" value="Sortase_A"/>
    <property type="match status" value="1"/>
</dbReference>
<evidence type="ECO:0000313" key="6">
    <source>
        <dbReference type="Proteomes" id="UP000394068"/>
    </source>
</evidence>
<dbReference type="InterPro" id="IPR023365">
    <property type="entry name" value="Sortase_dom-sf"/>
</dbReference>
<name>A0A4U9XM07_9STRE</name>
<reference evidence="5 6" key="1">
    <citation type="submission" date="2019-05" db="EMBL/GenBank/DDBJ databases">
        <authorList>
            <consortium name="Pathogen Informatics"/>
        </authorList>
    </citation>
    <scope>NUCLEOTIDE SEQUENCE [LARGE SCALE GENOMIC DNA]</scope>
    <source>
        <strain evidence="5 6">NCTC5386</strain>
    </source>
</reference>
<dbReference type="SUPFAM" id="SSF63817">
    <property type="entry name" value="Sortase"/>
    <property type="match status" value="1"/>
</dbReference>
<proteinExistence type="predicted"/>
<evidence type="ECO:0000256" key="2">
    <source>
        <dbReference type="ARBA" id="ARBA00022801"/>
    </source>
</evidence>
<evidence type="ECO:0000256" key="4">
    <source>
        <dbReference type="PIRSR" id="PIRSR605754-1"/>
    </source>
</evidence>